<dbReference type="RefSeq" id="WP_205100328.1">
    <property type="nucleotide sequence ID" value="NZ_CAJNAQ010000005.1"/>
</dbReference>
<protein>
    <recommendedName>
        <fullName evidence="3">HTH hxlR-type domain-containing protein</fullName>
    </recommendedName>
</protein>
<comment type="caution">
    <text evidence="1">The sequence shown here is derived from an EMBL/GenBank/DDBJ whole genome shotgun (WGS) entry which is preliminary data.</text>
</comment>
<name>A0A812F3L1_9ARCH</name>
<evidence type="ECO:0000313" key="2">
    <source>
        <dbReference type="Proteomes" id="UP000655759"/>
    </source>
</evidence>
<proteinExistence type="predicted"/>
<dbReference type="AlphaFoldDB" id="A0A812F3L1"/>
<evidence type="ECO:0000313" key="1">
    <source>
        <dbReference type="EMBL" id="CAE6500686.1"/>
    </source>
</evidence>
<reference evidence="1" key="1">
    <citation type="submission" date="2021-02" db="EMBL/GenBank/DDBJ databases">
        <authorList>
            <person name="Han P."/>
        </authorList>
    </citation>
    <scope>NUCLEOTIDE SEQUENCE</scope>
    <source>
        <strain evidence="1">Candidatus Nitrosotenuis uzonensis 5A</strain>
    </source>
</reference>
<sequence>MERKFNQTPGDTNIAILGYLTKVGTWMNLRQITTGTPGSDLNRERLRTILESFAKKGFVEIRESQNPKAKFEYKITEKGKNTFQRCINFDPDVRYVIGLREFGEP</sequence>
<evidence type="ECO:0008006" key="3">
    <source>
        <dbReference type="Google" id="ProtNLM"/>
    </source>
</evidence>
<dbReference type="InterPro" id="IPR036388">
    <property type="entry name" value="WH-like_DNA-bd_sf"/>
</dbReference>
<dbReference type="Gene3D" id="1.10.10.10">
    <property type="entry name" value="Winged helix-like DNA-binding domain superfamily/Winged helix DNA-binding domain"/>
    <property type="match status" value="1"/>
</dbReference>
<dbReference type="Proteomes" id="UP000655759">
    <property type="component" value="Unassembled WGS sequence"/>
</dbReference>
<dbReference type="InterPro" id="IPR036390">
    <property type="entry name" value="WH_DNA-bd_sf"/>
</dbReference>
<dbReference type="EMBL" id="CAJNAQ010000005">
    <property type="protein sequence ID" value="CAE6500686.1"/>
    <property type="molecule type" value="Genomic_DNA"/>
</dbReference>
<dbReference type="SUPFAM" id="SSF46785">
    <property type="entry name" value="Winged helix' DNA-binding domain"/>
    <property type="match status" value="1"/>
</dbReference>
<organism evidence="1 2">
    <name type="scientific">Candidatus Nitrosotenuis uzonensis</name>
    <dbReference type="NCBI Taxonomy" id="1407055"/>
    <lineage>
        <taxon>Archaea</taxon>
        <taxon>Nitrososphaerota</taxon>
        <taxon>Candidatus Nitrosotenuis</taxon>
    </lineage>
</organism>
<gene>
    <name evidence="1" type="ORF">NUZ5A_51042</name>
</gene>
<accession>A0A812F3L1</accession>